<organism evidence="3 4">
    <name type="scientific">Proteus myxofaciens ATCC 19692</name>
    <dbReference type="NCBI Taxonomy" id="1354337"/>
    <lineage>
        <taxon>Bacteria</taxon>
        <taxon>Pseudomonadati</taxon>
        <taxon>Pseudomonadota</taxon>
        <taxon>Gammaproteobacteria</taxon>
        <taxon>Enterobacterales</taxon>
        <taxon>Morganellaceae</taxon>
        <taxon>Proteus</taxon>
    </lineage>
</organism>
<dbReference type="AlphaFoldDB" id="A0A198FMC0"/>
<dbReference type="InterPro" id="IPR011836">
    <property type="entry name" value="YhdP"/>
</dbReference>
<dbReference type="NCBIfam" id="NF008148">
    <property type="entry name" value="PRK10899.1"/>
    <property type="match status" value="1"/>
</dbReference>
<keyword evidence="4" id="KW-1185">Reference proteome</keyword>
<evidence type="ECO:0000313" key="3">
    <source>
        <dbReference type="EMBL" id="OAT26097.1"/>
    </source>
</evidence>
<dbReference type="PATRIC" id="fig|1354337.4.peg.2203"/>
<proteinExistence type="predicted"/>
<sequence>MKKLPKYLFLLAVFFLIIFALILSGFRYFLPRLDHYRPEIEAYLSKKLNSPVTLTKIKGEWQTFGPDIQIEGFHVDHQDVDVSASQITLSLDVWHSLLAFRLYFPEITFEKLYVDYRKPLFTGESGDIELTKPDDISSLFLQQFDHFKLVNSRFTFLTPSGDTSTLHVPELMWLNQKNRHRAQGNVTLDTSLNHYGGLTLRLDLFTSKEGIIDHGQIFLNADDVDISPWLSQWVKSNSGFKKAKASLSNWVEIAKGRVVGSQLQIHQGEMNWLSGNTPHELKVEDLILRMRRQENGWLADVPYTRKITMDGGEWPDGYLAVLYQPQDNGNNEAWRIRAKNIELDRLYALLPLFSFLTPDFVQQWQYRQFSGMVSDFALDLTPNNFSHSAIDIKWKDVAWKRWQEIPSVEHFNGHLKGSMQNGQLNFALKDSEVDTGELFQAPLNIKSGSGTLYWQHQKDDISLWSQGLDIQATSAWVNGDFRYEKQGDKQLLSILTGVRVSNAGDAWRYLPERYVGKNLTEYLSNAIIAGDIENGTFLFHGAPADFPFENQSGRFQVYAPVKHATFKYDSEWPALFDLDINLDFKNDGLWMFAPSVNVGTAKATDVSAVIESYQKDKIVIDADIEATGTELKDYFLQSQMVSIGHTLEELQIAEKVIGTLHLDIPFDGEDVVASGKVNLKNNSVNLDFMGTTLDDVTGEFRYYNDKLESDILTANWLGQPIDFSFTSQNNNENYQVDIGLKGRWDIQKIAGIPADIKQKVSGVIPWQSDVNVKIPEKEDVNYQVNLTGDISALKSQLTAPDNQDLANSSLIKVLATGNSERLDISANAQDQWALNSQWALGKPLRLVQGNLVSSSIELPKLGSQERLTIALKGINGDKWLPTIMAFGALPSSENEIAIPNNVHISLPDLNLAGQQWNNPQTEIMRVNNGMKLSFAGSELRGDLFIPNNEAIWQANIHYLYFNGATPLKEKTTLKMANTNKPVILMKNIPDINFQCQECWINGLLLGKMKGDLSHKDGSLLLTNGILENSSGKLTLTGTWSESSTGKNSTTLTGKLNAEEVDELAAYFGYIIPIVQSPLTANFNLQWQDTPWNFSLGTLNGKIDSYLGKGRIEKVDVGEAGKLLRLVSFDALLRKLQLDFRDTFSDNFEYDSIKSDITIKQGIMNADKVFVDGVIADISINGTVDLLKQKMDLHVVVTPEISATVGVATAFAINPIAGAAVFAASKVLGPLWGKISVIRYHVTGTMEQPKIDEVLRQLKEDQAL</sequence>
<dbReference type="EMBL" id="LXEN01000102">
    <property type="protein sequence ID" value="OAT26097.1"/>
    <property type="molecule type" value="Genomic_DNA"/>
</dbReference>
<dbReference type="Proteomes" id="UP000094023">
    <property type="component" value="Unassembled WGS sequence"/>
</dbReference>
<comment type="caution">
    <text evidence="3">The sequence shown here is derived from an EMBL/GenBank/DDBJ whole genome shotgun (WGS) entry which is preliminary data.</text>
</comment>
<dbReference type="InterPro" id="IPR025263">
    <property type="entry name" value="YhdP_central"/>
</dbReference>
<dbReference type="STRING" id="1354337.M983_2151"/>
<dbReference type="OrthoDB" id="9762238at2"/>
<keyword evidence="1" id="KW-0472">Membrane</keyword>
<evidence type="ECO:0000313" key="4">
    <source>
        <dbReference type="Proteomes" id="UP000094023"/>
    </source>
</evidence>
<evidence type="ECO:0000259" key="2">
    <source>
        <dbReference type="Pfam" id="PF13116"/>
    </source>
</evidence>
<keyword evidence="1" id="KW-0812">Transmembrane</keyword>
<dbReference type="PANTHER" id="PTHR38690">
    <property type="entry name" value="PROTEASE-RELATED"/>
    <property type="match status" value="1"/>
</dbReference>
<dbReference type="PANTHER" id="PTHR38690:SF1">
    <property type="entry name" value="PROTEASE"/>
    <property type="match status" value="1"/>
</dbReference>
<evidence type="ECO:0000256" key="1">
    <source>
        <dbReference type="SAM" id="Phobius"/>
    </source>
</evidence>
<name>A0A198FMC0_9GAMM</name>
<dbReference type="Pfam" id="PF13116">
    <property type="entry name" value="YhdP"/>
    <property type="match status" value="1"/>
</dbReference>
<feature type="domain" description="YhdP central" evidence="2">
    <location>
        <begin position="1"/>
        <end position="1250"/>
    </location>
</feature>
<dbReference type="NCBIfam" id="TIGR02099">
    <property type="entry name" value="YhdP family protein"/>
    <property type="match status" value="1"/>
</dbReference>
<gene>
    <name evidence="3" type="ORF">M983_2151</name>
</gene>
<reference evidence="3 4" key="1">
    <citation type="submission" date="2016-04" db="EMBL/GenBank/DDBJ databases">
        <title>ATOL: Assembling a taxonomically balanced genome-scale reconstruction of the evolutionary history of the Enterobacteriaceae.</title>
        <authorList>
            <person name="Plunkett G.III."/>
            <person name="Neeno-Eckwall E.C."/>
            <person name="Glasner J.D."/>
            <person name="Perna N.T."/>
        </authorList>
    </citation>
    <scope>NUCLEOTIDE SEQUENCE [LARGE SCALE GENOMIC DNA]</scope>
    <source>
        <strain evidence="3 4">ATCC 19692</strain>
    </source>
</reference>
<dbReference type="RefSeq" id="WP_066750265.1">
    <property type="nucleotide sequence ID" value="NZ_LXEN01000102.1"/>
</dbReference>
<protein>
    <submittedName>
        <fullName evidence="3">Putative exported protein</fullName>
    </submittedName>
</protein>
<accession>A0A198FMC0</accession>
<feature type="transmembrane region" description="Helical" evidence="1">
    <location>
        <begin position="7"/>
        <end position="30"/>
    </location>
</feature>
<keyword evidence="1" id="KW-1133">Transmembrane helix</keyword>